<feature type="domain" description="Vacuolar protein 14 C-terminal Fig4-binding" evidence="9">
    <location>
        <begin position="501"/>
        <end position="677"/>
    </location>
</feature>
<evidence type="ECO:0000256" key="2">
    <source>
        <dbReference type="ARBA" id="ARBA00010225"/>
    </source>
</evidence>
<evidence type="ECO:0000313" key="11">
    <source>
        <dbReference type="Proteomes" id="UP001164746"/>
    </source>
</evidence>
<sequence length="735" mass="83337">MTDKENAPLSAVCVKALNDKLVMKEYVQRKDDVQIKSVLKILGDNFALSSNPNSRKGGLIGLAAASIALGKDSCKYVNELVKPVLQCFKDADSQVRYYSCEALYNIVKVTRGSVLPFFNEIFDALSKLYADPDQNVKSGTELLDRLMKDIVTESASFDLVSFIPLLRERIYNKNEHARQFIVSWIVTLDAVPDINMLVLLPEILDGLFQILDDRKLEIRKMCQDCLREFLIGIQKSKTYINFPQMANILIFHSENMEAITWLREFVFLAGRLMLPYTSGILRAILPRLAVEDIENKSKKSVREAAESLNRVVMELIEEVDDNPTPAQTPSQESTQGQTTPENIREVIFTSKGEVTSTSKDMDSKVESVTDKDVVYVGETSRVPDAHRLTTMVQTPAGKGPTQVLLALETLAKITSYPIDTSAISSNEHTSCAQDSQLQTGIKDSSTQKTDSDSKTSGNGIVSNDNLIRHLSQCLKTVNVTNKYFLHFMVQLIDCFKKDRILLERRGAFIIRQLCVLLNSEDIFQSMSEILILETDVKFACTMVQTLNTILLTSTELFNLRNQLKHLNSKESCLLFSCLYRSWSHSPVATLALCYLTQNYTHSCSLLQVFGNLEITVDFLNEIDKLIQLIESPIFAYLRLQLLDESNSEDLIRSLYGLLMLLPQAEPFTLLRNRLNCIPHFQMAAFANRTKEQTKVERNQYVQEIKFDKLLQHFLSVQSQHRKARRKHLGYTPDIV</sequence>
<feature type="compositionally biased region" description="Polar residues" evidence="8">
    <location>
        <begin position="324"/>
        <end position="341"/>
    </location>
</feature>
<dbReference type="PANTHER" id="PTHR16023:SF0">
    <property type="entry name" value="PROTEIN VAC14 HOMOLOG"/>
    <property type="match status" value="1"/>
</dbReference>
<dbReference type="Pfam" id="PF11916">
    <property type="entry name" value="Vac14_Fig4_bd"/>
    <property type="match status" value="1"/>
</dbReference>
<dbReference type="PANTHER" id="PTHR16023">
    <property type="entry name" value="TAX1 BINDING PROTEIN-RELATED"/>
    <property type="match status" value="1"/>
</dbReference>
<evidence type="ECO:0000256" key="8">
    <source>
        <dbReference type="SAM" id="MobiDB-lite"/>
    </source>
</evidence>
<dbReference type="Gene3D" id="1.25.10.10">
    <property type="entry name" value="Leucine-rich Repeat Variant"/>
    <property type="match status" value="1"/>
</dbReference>
<reference evidence="10" key="1">
    <citation type="submission" date="2022-11" db="EMBL/GenBank/DDBJ databases">
        <title>Centuries of genome instability and evolution in soft-shell clam transmissible cancer (bioRxiv).</title>
        <authorList>
            <person name="Hart S.F.M."/>
            <person name="Yonemitsu M.A."/>
            <person name="Giersch R.M."/>
            <person name="Beal B.F."/>
            <person name="Arriagada G."/>
            <person name="Davis B.W."/>
            <person name="Ostrander E.A."/>
            <person name="Goff S.P."/>
            <person name="Metzger M.J."/>
        </authorList>
    </citation>
    <scope>NUCLEOTIDE SEQUENCE</scope>
    <source>
        <strain evidence="10">MELC-2E11</strain>
        <tissue evidence="10">Siphon/mantle</tissue>
    </source>
</reference>
<keyword evidence="4" id="KW-0677">Repeat</keyword>
<dbReference type="InterPro" id="IPR021841">
    <property type="entry name" value="VAC14_Fig4p-bd"/>
</dbReference>
<comment type="subcellular location">
    <subcellularLocation>
        <location evidence="1">Endomembrane system</location>
    </subcellularLocation>
</comment>
<name>A0ABY7EU84_MYAAR</name>
<dbReference type="InterPro" id="IPR011989">
    <property type="entry name" value="ARM-like"/>
</dbReference>
<feature type="region of interest" description="Disordered" evidence="8">
    <location>
        <begin position="321"/>
        <end position="343"/>
    </location>
</feature>
<feature type="compositionally biased region" description="Polar residues" evidence="8">
    <location>
        <begin position="427"/>
        <end position="441"/>
    </location>
</feature>
<gene>
    <name evidence="10" type="ORF">MAR_026441</name>
</gene>
<evidence type="ECO:0000256" key="3">
    <source>
        <dbReference type="ARBA" id="ARBA00013840"/>
    </source>
</evidence>
<evidence type="ECO:0000256" key="7">
    <source>
        <dbReference type="ARBA" id="ARBA00047092"/>
    </source>
</evidence>
<dbReference type="Pfam" id="PF12755">
    <property type="entry name" value="Vac14_Fab1_bd"/>
    <property type="match status" value="1"/>
</dbReference>
<evidence type="ECO:0000256" key="5">
    <source>
        <dbReference type="ARBA" id="ARBA00023136"/>
    </source>
</evidence>
<comment type="function">
    <text evidence="6">Scaffold protein component of the PI(3,5)P2 regulatory complex which regulates both the synthesis and turnover of phosphatidylinositol 3,5-bisphosphate (PtdIns(3,5)P2). Pentamerizes into a star-shaped structure and nucleates the assembly of the complex. The pentamer binds a single copy each of PIKFYVE and FIG4 and coordinates both PIKfyve kinase activity and FIG4 phosphatase activity, being required to maintain normal levels of phosphatidylinositol 3-phosphate (PtdIns(3)P) and phosphatidylinositol 5-phosphate (PtdIns(5)P). Plays a role in the biogenesis of endosome carrier vesicles (ECV) / multivesicular bodies (MVB) transport intermediates from early endosomes.</text>
</comment>
<proteinExistence type="inferred from homology"/>
<evidence type="ECO:0000256" key="1">
    <source>
        <dbReference type="ARBA" id="ARBA00004308"/>
    </source>
</evidence>
<evidence type="ECO:0000256" key="6">
    <source>
        <dbReference type="ARBA" id="ARBA00045654"/>
    </source>
</evidence>
<dbReference type="InterPro" id="IPR016024">
    <property type="entry name" value="ARM-type_fold"/>
</dbReference>
<accession>A0ABY7EU84</accession>
<dbReference type="InterPro" id="IPR026825">
    <property type="entry name" value="Vac14"/>
</dbReference>
<feature type="region of interest" description="Disordered" evidence="8">
    <location>
        <begin position="427"/>
        <end position="457"/>
    </location>
</feature>
<keyword evidence="5" id="KW-0472">Membrane</keyword>
<comment type="subunit">
    <text evidence="7">Forms pentamers. Component of the PI(3,5)P2 regulatory complex/PAS complex, at least composed of PIKFYVE, FIG4 and VAC14. VAC14 nucleates the assembly of the complex and serves as a scaffold by pentamerizing into a star-shaped structure, which can bind a single copy each of PIKFYVE and FIG4 and coordinates their activities. Interacts with NOS1.</text>
</comment>
<comment type="similarity">
    <text evidence="2">Belongs to the VAC14 family.</text>
</comment>
<protein>
    <recommendedName>
        <fullName evidence="3">Protein VAC14 homolog</fullName>
    </recommendedName>
</protein>
<dbReference type="EMBL" id="CP111019">
    <property type="protein sequence ID" value="WAR12261.1"/>
    <property type="molecule type" value="Genomic_DNA"/>
</dbReference>
<keyword evidence="11" id="KW-1185">Reference proteome</keyword>
<dbReference type="SUPFAM" id="SSF48371">
    <property type="entry name" value="ARM repeat"/>
    <property type="match status" value="1"/>
</dbReference>
<evidence type="ECO:0000256" key="4">
    <source>
        <dbReference type="ARBA" id="ARBA00022737"/>
    </source>
</evidence>
<evidence type="ECO:0000313" key="10">
    <source>
        <dbReference type="EMBL" id="WAR12261.1"/>
    </source>
</evidence>
<dbReference type="Proteomes" id="UP001164746">
    <property type="component" value="Chromosome 8"/>
</dbReference>
<evidence type="ECO:0000259" key="9">
    <source>
        <dbReference type="Pfam" id="PF11916"/>
    </source>
</evidence>
<organism evidence="10 11">
    <name type="scientific">Mya arenaria</name>
    <name type="common">Soft-shell clam</name>
    <dbReference type="NCBI Taxonomy" id="6604"/>
    <lineage>
        <taxon>Eukaryota</taxon>
        <taxon>Metazoa</taxon>
        <taxon>Spiralia</taxon>
        <taxon>Lophotrochozoa</taxon>
        <taxon>Mollusca</taxon>
        <taxon>Bivalvia</taxon>
        <taxon>Autobranchia</taxon>
        <taxon>Heteroconchia</taxon>
        <taxon>Euheterodonta</taxon>
        <taxon>Imparidentia</taxon>
        <taxon>Neoheterodontei</taxon>
        <taxon>Myida</taxon>
        <taxon>Myoidea</taxon>
        <taxon>Myidae</taxon>
        <taxon>Mya</taxon>
    </lineage>
</organism>